<dbReference type="PANTHER" id="PTHR40606">
    <property type="match status" value="1"/>
</dbReference>
<evidence type="ECO:0000259" key="1">
    <source>
        <dbReference type="Pfam" id="PF07411"/>
    </source>
</evidence>
<dbReference type="STRING" id="571933.SAMN05216362_12210"/>
<organism evidence="2 3">
    <name type="scientific">Piscibacillus halophilus</name>
    <dbReference type="NCBI Taxonomy" id="571933"/>
    <lineage>
        <taxon>Bacteria</taxon>
        <taxon>Bacillati</taxon>
        <taxon>Bacillota</taxon>
        <taxon>Bacilli</taxon>
        <taxon>Bacillales</taxon>
        <taxon>Bacillaceae</taxon>
        <taxon>Piscibacillus</taxon>
    </lineage>
</organism>
<feature type="domain" description="DUF1508" evidence="1">
    <location>
        <begin position="9"/>
        <end position="46"/>
    </location>
</feature>
<accession>A0A1H9I060</accession>
<name>A0A1H9I060_9BACI</name>
<evidence type="ECO:0000313" key="2">
    <source>
        <dbReference type="EMBL" id="SEQ67897.1"/>
    </source>
</evidence>
<reference evidence="2 3" key="1">
    <citation type="submission" date="2016-10" db="EMBL/GenBank/DDBJ databases">
        <authorList>
            <person name="de Groot N.N."/>
        </authorList>
    </citation>
    <scope>NUCLEOTIDE SEQUENCE [LARGE SCALE GENOMIC DNA]</scope>
    <source>
        <strain evidence="2 3">DSM 21633</strain>
    </source>
</reference>
<dbReference type="Gene3D" id="3.30.160.160">
    <property type="entry name" value="YegP-like"/>
    <property type="match status" value="1"/>
</dbReference>
<dbReference type="Proteomes" id="UP000199427">
    <property type="component" value="Unassembled WGS sequence"/>
</dbReference>
<evidence type="ECO:0000313" key="3">
    <source>
        <dbReference type="Proteomes" id="UP000199427"/>
    </source>
</evidence>
<dbReference type="AlphaFoldDB" id="A0A1H9I060"/>
<proteinExistence type="predicted"/>
<dbReference type="OrthoDB" id="2326772at2"/>
<keyword evidence="3" id="KW-1185">Reference proteome</keyword>
<dbReference type="InterPro" id="IPR051141">
    <property type="entry name" value="UPF0339_domain"/>
</dbReference>
<gene>
    <name evidence="2" type="ORF">SAMN05216362_12210</name>
</gene>
<dbReference type="Pfam" id="PF07411">
    <property type="entry name" value="DUF1508"/>
    <property type="match status" value="1"/>
</dbReference>
<dbReference type="SUPFAM" id="SSF160113">
    <property type="entry name" value="YegP-like"/>
    <property type="match status" value="1"/>
</dbReference>
<dbReference type="InterPro" id="IPR036913">
    <property type="entry name" value="YegP-like_sf"/>
</dbReference>
<dbReference type="EMBL" id="FOES01000022">
    <property type="protein sequence ID" value="SEQ67897.1"/>
    <property type="molecule type" value="Genomic_DNA"/>
</dbReference>
<sequence>MYFEITKSANDQYYFVIKANNHEVVATSETYVTKQSAKKTIDSIKNGINSN</sequence>
<dbReference type="PANTHER" id="PTHR40606:SF1">
    <property type="entry name" value="UPF0339 PROTEIN YEGP"/>
    <property type="match status" value="1"/>
</dbReference>
<protein>
    <recommendedName>
        <fullName evidence="1">DUF1508 domain-containing protein</fullName>
    </recommendedName>
</protein>
<dbReference type="InterPro" id="IPR010879">
    <property type="entry name" value="DUF1508"/>
</dbReference>
<dbReference type="RefSeq" id="WP_091773953.1">
    <property type="nucleotide sequence ID" value="NZ_FOES01000022.1"/>
</dbReference>